<evidence type="ECO:0000313" key="2">
    <source>
        <dbReference type="EMBL" id="SIO49061.1"/>
    </source>
</evidence>
<feature type="transmembrane region" description="Helical" evidence="1">
    <location>
        <begin position="114"/>
        <end position="143"/>
    </location>
</feature>
<feature type="transmembrane region" description="Helical" evidence="1">
    <location>
        <begin position="297"/>
        <end position="316"/>
    </location>
</feature>
<dbReference type="EMBL" id="FSRA01000002">
    <property type="protein sequence ID" value="SIO49061.1"/>
    <property type="molecule type" value="Genomic_DNA"/>
</dbReference>
<dbReference type="Pfam" id="PF14897">
    <property type="entry name" value="EpsG"/>
    <property type="match status" value="1"/>
</dbReference>
<dbReference type="AlphaFoldDB" id="A0A1N6JXV8"/>
<dbReference type="STRING" id="536979.SAMN04488055_4650"/>
<proteinExistence type="predicted"/>
<keyword evidence="1" id="KW-1133">Transmembrane helix</keyword>
<dbReference type="InterPro" id="IPR049458">
    <property type="entry name" value="EpsG-like"/>
</dbReference>
<evidence type="ECO:0000256" key="1">
    <source>
        <dbReference type="SAM" id="Phobius"/>
    </source>
</evidence>
<keyword evidence="1" id="KW-0812">Transmembrane</keyword>
<name>A0A1N6JXV8_9BACT</name>
<gene>
    <name evidence="2" type="ORF">SAMN04488055_4650</name>
</gene>
<feature type="transmembrane region" description="Helical" evidence="1">
    <location>
        <begin position="323"/>
        <end position="342"/>
    </location>
</feature>
<evidence type="ECO:0000313" key="3">
    <source>
        <dbReference type="Proteomes" id="UP000185003"/>
    </source>
</evidence>
<dbReference type="Proteomes" id="UP000185003">
    <property type="component" value="Unassembled WGS sequence"/>
</dbReference>
<protein>
    <submittedName>
        <fullName evidence="2">EpsG family protein</fullName>
    </submittedName>
</protein>
<organism evidence="2 3">
    <name type="scientific">Chitinophaga niabensis</name>
    <dbReference type="NCBI Taxonomy" id="536979"/>
    <lineage>
        <taxon>Bacteria</taxon>
        <taxon>Pseudomonadati</taxon>
        <taxon>Bacteroidota</taxon>
        <taxon>Chitinophagia</taxon>
        <taxon>Chitinophagales</taxon>
        <taxon>Chitinophagaceae</taxon>
        <taxon>Chitinophaga</taxon>
    </lineage>
</organism>
<sequence>MIFYLCTYLIILVFCVISSDTSKSNRVLIFSGIFVGLLLIAGLRHNVGTDYPTYKLFYDNPDQRDIQFEYIYTPVRNLLTFFGLPSPAFFLLCSFITFFYFFKGFKAYSVSIPLSILLFITLGFYTNSFNIVRQFVALGLYFYFGLRYMKSRQFFHYLLTILIISVFHISALLMLPFYFIVNLNIRAWQMLIVLLAAVLINIGILSISLFTTPISAVLPPHYAGYLQFLEHYLSTLEEPLLVKFLNNVDKITILFLLLKYKPKLLAADASNKILINFYFIHVVFLFISRGLAELQRIGFYFSIFSLLAIPLLLLIPENKYGKAMMATGITLLYTAYFFFFVLGKNVGEVIPYKTIFQ</sequence>
<feature type="transmembrane region" description="Helical" evidence="1">
    <location>
        <begin position="28"/>
        <end position="47"/>
    </location>
</feature>
<feature type="transmembrane region" description="Helical" evidence="1">
    <location>
        <begin position="78"/>
        <end position="102"/>
    </location>
</feature>
<reference evidence="2 3" key="1">
    <citation type="submission" date="2016-11" db="EMBL/GenBank/DDBJ databases">
        <authorList>
            <person name="Jaros S."/>
            <person name="Januszkiewicz K."/>
            <person name="Wedrychowicz H."/>
        </authorList>
    </citation>
    <scope>NUCLEOTIDE SEQUENCE [LARGE SCALE GENOMIC DNA]</scope>
    <source>
        <strain evidence="2 3">DSM 24787</strain>
    </source>
</reference>
<feature type="transmembrane region" description="Helical" evidence="1">
    <location>
        <begin position="273"/>
        <end position="291"/>
    </location>
</feature>
<feature type="transmembrane region" description="Helical" evidence="1">
    <location>
        <begin position="155"/>
        <end position="181"/>
    </location>
</feature>
<keyword evidence="3" id="KW-1185">Reference proteome</keyword>
<keyword evidence="1" id="KW-0472">Membrane</keyword>
<feature type="transmembrane region" description="Helical" evidence="1">
    <location>
        <begin position="187"/>
        <end position="210"/>
    </location>
</feature>
<accession>A0A1N6JXV8</accession>